<evidence type="ECO:0000313" key="2">
    <source>
        <dbReference type="EMBL" id="GIG94761.1"/>
    </source>
</evidence>
<evidence type="ECO:0000313" key="3">
    <source>
        <dbReference type="Proteomes" id="UP000621500"/>
    </source>
</evidence>
<organism evidence="2 3">
    <name type="scientific">Plantactinospora mayteni</name>
    <dbReference type="NCBI Taxonomy" id="566021"/>
    <lineage>
        <taxon>Bacteria</taxon>
        <taxon>Bacillati</taxon>
        <taxon>Actinomycetota</taxon>
        <taxon>Actinomycetes</taxon>
        <taxon>Micromonosporales</taxon>
        <taxon>Micromonosporaceae</taxon>
        <taxon>Plantactinospora</taxon>
    </lineage>
</organism>
<feature type="compositionally biased region" description="Basic and acidic residues" evidence="1">
    <location>
        <begin position="69"/>
        <end position="81"/>
    </location>
</feature>
<dbReference type="EMBL" id="BONX01000007">
    <property type="protein sequence ID" value="GIG94761.1"/>
    <property type="molecule type" value="Genomic_DNA"/>
</dbReference>
<keyword evidence="3" id="KW-1185">Reference proteome</keyword>
<comment type="caution">
    <text evidence="2">The sequence shown here is derived from an EMBL/GenBank/DDBJ whole genome shotgun (WGS) entry which is preliminary data.</text>
</comment>
<accession>A0ABQ4EJ56</accession>
<proteinExistence type="predicted"/>
<evidence type="ECO:0000256" key="1">
    <source>
        <dbReference type="SAM" id="MobiDB-lite"/>
    </source>
</evidence>
<feature type="compositionally biased region" description="Low complexity" evidence="1">
    <location>
        <begin position="98"/>
        <end position="109"/>
    </location>
</feature>
<reference evidence="2 3" key="1">
    <citation type="submission" date="2021-01" db="EMBL/GenBank/DDBJ databases">
        <title>Whole genome shotgun sequence of Plantactinospora mayteni NBRC 109088.</title>
        <authorList>
            <person name="Komaki H."/>
            <person name="Tamura T."/>
        </authorList>
    </citation>
    <scope>NUCLEOTIDE SEQUENCE [LARGE SCALE GENOMIC DNA]</scope>
    <source>
        <strain evidence="2 3">NBRC 109088</strain>
    </source>
</reference>
<gene>
    <name evidence="2" type="ORF">Pma05_13340</name>
</gene>
<feature type="region of interest" description="Disordered" evidence="1">
    <location>
        <begin position="1"/>
        <end position="130"/>
    </location>
</feature>
<feature type="compositionally biased region" description="Basic and acidic residues" evidence="1">
    <location>
        <begin position="1"/>
        <end position="17"/>
    </location>
</feature>
<dbReference type="Proteomes" id="UP000621500">
    <property type="component" value="Unassembled WGS sequence"/>
</dbReference>
<protein>
    <submittedName>
        <fullName evidence="2">Uncharacterized protein</fullName>
    </submittedName>
</protein>
<feature type="compositionally biased region" description="Polar residues" evidence="1">
    <location>
        <begin position="120"/>
        <end position="130"/>
    </location>
</feature>
<name>A0ABQ4EJ56_9ACTN</name>
<sequence>MDHGMSEEPSDRVESRAAHLLPEEAAVGSDDPEAQAAAVLAESDRREAGAAVLAESDRREAGAAVLAESDPRTTESERRIAEAAAAPDSFLERRSSAQTVTPDQTPDSDQTPDLDQTPDSELTANSEPPD</sequence>